<dbReference type="InterPro" id="IPR011948">
    <property type="entry name" value="Dullard_phosphatase"/>
</dbReference>
<feature type="compositionally biased region" description="Acidic residues" evidence="8">
    <location>
        <begin position="221"/>
        <end position="234"/>
    </location>
</feature>
<evidence type="ECO:0000313" key="12">
    <source>
        <dbReference type="RefSeq" id="XP_008283775.1"/>
    </source>
</evidence>
<feature type="region of interest" description="Disordered" evidence="8">
    <location>
        <begin position="499"/>
        <end position="577"/>
    </location>
</feature>
<dbReference type="GeneID" id="103359966"/>
<evidence type="ECO:0000259" key="9">
    <source>
        <dbReference type="PROSITE" id="PS50969"/>
    </source>
</evidence>
<proteinExistence type="predicted"/>
<dbReference type="SMART" id="SM00577">
    <property type="entry name" value="CPDc"/>
    <property type="match status" value="1"/>
</dbReference>
<dbReference type="InterPro" id="IPR004274">
    <property type="entry name" value="FCP1_dom"/>
</dbReference>
<dbReference type="Gene3D" id="3.40.50.1000">
    <property type="entry name" value="HAD superfamily/HAD-like"/>
    <property type="match status" value="1"/>
</dbReference>
<feature type="active site" description="Proton donor" evidence="6">
    <location>
        <position position="844"/>
    </location>
</feature>
<feature type="compositionally biased region" description="Acidic residues" evidence="8">
    <location>
        <begin position="554"/>
        <end position="577"/>
    </location>
</feature>
<accession>A0A3B4Z9V4</accession>
<keyword evidence="11" id="KW-1185">Reference proteome</keyword>
<dbReference type="SFLD" id="SFLDG01124">
    <property type="entry name" value="C0.1:_RNA_Pol_CTD_Phosphatase"/>
    <property type="match status" value="1"/>
</dbReference>
<dbReference type="CDD" id="cd07521">
    <property type="entry name" value="HAD_FCP1-like"/>
    <property type="match status" value="1"/>
</dbReference>
<dbReference type="InterPro" id="IPR040078">
    <property type="entry name" value="RNA_Pol_CTD_Phosphatase"/>
</dbReference>
<dbReference type="SFLD" id="SFLDS00003">
    <property type="entry name" value="Haloacid_Dehalogenase"/>
    <property type="match status" value="1"/>
</dbReference>
<evidence type="ECO:0000256" key="5">
    <source>
        <dbReference type="ARBA" id="ARBA00048336"/>
    </source>
</evidence>
<dbReference type="GeneTree" id="ENSGT01040000240451"/>
<reference evidence="12" key="2">
    <citation type="submission" date="2025-04" db="UniProtKB">
        <authorList>
            <consortium name="RefSeq"/>
        </authorList>
    </citation>
    <scope>IDENTIFICATION</scope>
</reference>
<feature type="compositionally biased region" description="Acidic residues" evidence="8">
    <location>
        <begin position="796"/>
        <end position="807"/>
    </location>
</feature>
<dbReference type="STRING" id="144197.ENSSPAP00000004191"/>
<reference evidence="10" key="1">
    <citation type="submission" date="2023-09" db="UniProtKB">
        <authorList>
            <consortium name="Ensembl"/>
        </authorList>
    </citation>
    <scope>IDENTIFICATION</scope>
</reference>
<feature type="compositionally biased region" description="Acidic residues" evidence="8">
    <location>
        <begin position="632"/>
        <end position="644"/>
    </location>
</feature>
<name>A0A3B4Z9V4_9TELE</name>
<feature type="region of interest" description="Disordered" evidence="8">
    <location>
        <begin position="745"/>
        <end position="807"/>
    </location>
</feature>
<dbReference type="OrthoDB" id="277011at2759"/>
<feature type="region of interest" description="Disordered" evidence="8">
    <location>
        <begin position="1"/>
        <end position="23"/>
    </location>
</feature>
<keyword evidence="3" id="KW-0904">Protein phosphatase</keyword>
<dbReference type="Pfam" id="PF03031">
    <property type="entry name" value="NIF"/>
    <property type="match status" value="1"/>
</dbReference>
<feature type="compositionally biased region" description="Acidic residues" evidence="8">
    <location>
        <begin position="245"/>
        <end position="258"/>
    </location>
</feature>
<sequence length="1007" mass="112735">MYLENSEQSKGEGGASTEAMLAEQFQASKLTEAADLTSPSKESADQGMKIFVEYTEQRVDGDVDASVLCVERCDMNTDETESCTYCSGRAESFEQLSANGFFESDQTLDECETSGLSQPFDKCAKRCECFKPCKSSEYCANHSLASKCSPCCEQCAEHLQLFQQCKPSDHQLESSDSEPDKLEVYCGSFGQCEMSDLMPECTDRLESLQQYEPSHQQCECFDSEPDTSTEDSEQCEMSVVSDSGDSLDDGADLCEYDENQNQTESANDYDDDESYEGDQNEPSDEEAPRLPEDSEDASFAGDFCETHVYAEENSQQASTSDMSADPSELCGNDNSETSQEYEPTHQSGRSYENSLCSEEDGSSDCSSVETKSFKTCPDGSIPSDPCSDSSGESEKGAQEDSSDEQTQWESFEEDEETQQSSINGSNEDKQKKPSADIVIEDYFDLFDKADYHGHMFGQKQRYISCFDGGDIHDHLYLEEEAQKRRTKNVYKFEEVNEEMNVPETEVCSGDVQEDSGEEHTGQRDEDWIGQSESSFTGDEDEEDESENQAVYTENSDEAEDDEAPFDEEPCASDVPEVCDEEDEVCPSTANEESMCAPCAKEICVEGDAYEDEVCDAQEKCETPVDVARTSDETELADDKDEPEPEDKVFIACSEVEPYWSLIDNEEIGEFCEADVEDYYTYQIKSIQSSVKQALNGFIVGERSYDASRKDALSSLEEVQASPEERKSATFQITQVTELNRTVAEKTSDEDCVLNESSRQPRPPSDIIHSVVSQHAKIEGGDKRTEDNKASEQSRDSEEESDDESCEPCECEYCIPPTEQVPAKPLLPQMKSNDAGKICVVIDLDETLVHSSFKPVNNADFIIPVEIDGTVHQVYVLKRPHVDEFLKRMGELFECVLFTASLSKYADPVSDLLDKWGAFRSRLFRESCVFHKGNYVKDLSRLGRDLNKVIIIDNSPASYIFHPDNAVPVASWFDDMSDTELLDLIPFFERLSKVDDVYDILKQQRTSS</sequence>
<evidence type="ECO:0000256" key="1">
    <source>
        <dbReference type="ARBA" id="ARBA00013081"/>
    </source>
</evidence>
<feature type="domain" description="FCP1 homology" evidence="9">
    <location>
        <begin position="832"/>
        <end position="990"/>
    </location>
</feature>
<dbReference type="AlphaFoldDB" id="A0A3B4Z9V4"/>
<evidence type="ECO:0000256" key="8">
    <source>
        <dbReference type="SAM" id="MobiDB-lite"/>
    </source>
</evidence>
<feature type="compositionally biased region" description="Acidic residues" evidence="8">
    <location>
        <begin position="267"/>
        <end position="285"/>
    </location>
</feature>
<dbReference type="Proteomes" id="UP000694891">
    <property type="component" value="Unplaced"/>
</dbReference>
<dbReference type="InterPro" id="IPR036412">
    <property type="entry name" value="HAD-like_sf"/>
</dbReference>
<dbReference type="SUPFAM" id="SSF56784">
    <property type="entry name" value="HAD-like"/>
    <property type="match status" value="1"/>
</dbReference>
<dbReference type="RefSeq" id="XP_008283775.1">
    <property type="nucleotide sequence ID" value="XM_008285553.1"/>
</dbReference>
<feature type="region of interest" description="Disordered" evidence="8">
    <location>
        <begin position="219"/>
        <end position="434"/>
    </location>
</feature>
<comment type="catalytic activity">
    <reaction evidence="5">
        <text>O-phospho-L-threonyl-[protein] + H2O = L-threonyl-[protein] + phosphate</text>
        <dbReference type="Rhea" id="RHEA:47004"/>
        <dbReference type="Rhea" id="RHEA-COMP:11060"/>
        <dbReference type="Rhea" id="RHEA-COMP:11605"/>
        <dbReference type="ChEBI" id="CHEBI:15377"/>
        <dbReference type="ChEBI" id="CHEBI:30013"/>
        <dbReference type="ChEBI" id="CHEBI:43474"/>
        <dbReference type="ChEBI" id="CHEBI:61977"/>
        <dbReference type="EC" id="3.1.3.16"/>
    </reaction>
</comment>
<dbReference type="Ensembl" id="ENSSPAT00000004276.1">
    <property type="protein sequence ID" value="ENSSPAP00000004191.1"/>
    <property type="gene ID" value="ENSSPAG00000003218.1"/>
</dbReference>
<dbReference type="PANTHER" id="PTHR12210">
    <property type="entry name" value="DULLARD PROTEIN PHOSPHATASE"/>
    <property type="match status" value="1"/>
</dbReference>
<evidence type="ECO:0000256" key="6">
    <source>
        <dbReference type="PIRSR" id="PIRSR640078-1"/>
    </source>
</evidence>
<dbReference type="GO" id="GO:0008420">
    <property type="term" value="F:RNA polymerase II CTD heptapeptide repeat phosphatase activity"/>
    <property type="evidence" value="ECO:0007669"/>
    <property type="project" value="InterPro"/>
</dbReference>
<feature type="compositionally biased region" description="Acidic residues" evidence="8">
    <location>
        <begin position="537"/>
        <end position="546"/>
    </location>
</feature>
<dbReference type="InterPro" id="IPR023214">
    <property type="entry name" value="HAD_sf"/>
</dbReference>
<feature type="region of interest" description="Disordered" evidence="8">
    <location>
        <begin position="625"/>
        <end position="645"/>
    </location>
</feature>
<dbReference type="InterPro" id="IPR050365">
    <property type="entry name" value="TIM50"/>
</dbReference>
<evidence type="ECO:0000256" key="4">
    <source>
        <dbReference type="ARBA" id="ARBA00047761"/>
    </source>
</evidence>
<evidence type="ECO:0000256" key="3">
    <source>
        <dbReference type="ARBA" id="ARBA00022912"/>
    </source>
</evidence>
<feature type="compositionally biased region" description="Polar residues" evidence="8">
    <location>
        <begin position="312"/>
        <end position="322"/>
    </location>
</feature>
<evidence type="ECO:0000313" key="10">
    <source>
        <dbReference type="Ensembl" id="ENSSPAP00000004191.1"/>
    </source>
</evidence>
<feature type="site" description="Transition state stabilizer" evidence="7">
    <location>
        <position position="936"/>
    </location>
</feature>
<feature type="compositionally biased region" description="Basic and acidic residues" evidence="8">
    <location>
        <begin position="775"/>
        <end position="795"/>
    </location>
</feature>
<feature type="compositionally biased region" description="Polar residues" evidence="8">
    <location>
        <begin position="332"/>
        <end position="353"/>
    </location>
</feature>
<feature type="compositionally biased region" description="Basic and acidic residues" evidence="8">
    <location>
        <begin position="517"/>
        <end position="526"/>
    </location>
</feature>
<evidence type="ECO:0000256" key="2">
    <source>
        <dbReference type="ARBA" id="ARBA00022801"/>
    </source>
</evidence>
<evidence type="ECO:0000313" key="11">
    <source>
        <dbReference type="Proteomes" id="UP000694891"/>
    </source>
</evidence>
<feature type="site" description="Transition state stabilizer" evidence="7">
    <location>
        <position position="898"/>
    </location>
</feature>
<dbReference type="FunFam" id="3.40.50.1000:FF:000013">
    <property type="entry name" value="Carboxy-terminal domain RNA polymerase II polypeptide A small"/>
    <property type="match status" value="1"/>
</dbReference>
<dbReference type="NCBIfam" id="TIGR02251">
    <property type="entry name" value="HIF-SF_euk"/>
    <property type="match status" value="1"/>
</dbReference>
<keyword evidence="2" id="KW-0378">Hydrolase</keyword>
<protein>
    <recommendedName>
        <fullName evidence="1">protein-serine/threonine phosphatase</fullName>
        <ecNumber evidence="1">3.1.3.16</ecNumber>
    </recommendedName>
</protein>
<feature type="active site" description="4-aspartylphosphate intermediate" evidence="6">
    <location>
        <position position="842"/>
    </location>
</feature>
<organism evidence="10">
    <name type="scientific">Stegastes partitus</name>
    <name type="common">bicolor damselfish</name>
    <dbReference type="NCBI Taxonomy" id="144197"/>
    <lineage>
        <taxon>Eukaryota</taxon>
        <taxon>Metazoa</taxon>
        <taxon>Chordata</taxon>
        <taxon>Craniata</taxon>
        <taxon>Vertebrata</taxon>
        <taxon>Euteleostomi</taxon>
        <taxon>Actinopterygii</taxon>
        <taxon>Neopterygii</taxon>
        <taxon>Teleostei</taxon>
        <taxon>Neoteleostei</taxon>
        <taxon>Acanthomorphata</taxon>
        <taxon>Ovalentaria</taxon>
        <taxon>Pomacentridae</taxon>
        <taxon>Stegastes</taxon>
    </lineage>
</organism>
<evidence type="ECO:0000256" key="7">
    <source>
        <dbReference type="PIRSR" id="PIRSR640078-3"/>
    </source>
</evidence>
<comment type="catalytic activity">
    <reaction evidence="4">
        <text>O-phospho-L-seryl-[protein] + H2O = L-seryl-[protein] + phosphate</text>
        <dbReference type="Rhea" id="RHEA:20629"/>
        <dbReference type="Rhea" id="RHEA-COMP:9863"/>
        <dbReference type="Rhea" id="RHEA-COMP:11604"/>
        <dbReference type="ChEBI" id="CHEBI:15377"/>
        <dbReference type="ChEBI" id="CHEBI:29999"/>
        <dbReference type="ChEBI" id="CHEBI:43474"/>
        <dbReference type="ChEBI" id="CHEBI:83421"/>
        <dbReference type="EC" id="3.1.3.16"/>
    </reaction>
</comment>
<gene>
    <name evidence="12" type="primary">LOC103359966</name>
</gene>
<dbReference type="PROSITE" id="PS50969">
    <property type="entry name" value="FCP1"/>
    <property type="match status" value="1"/>
</dbReference>
<dbReference type="EC" id="3.1.3.16" evidence="1"/>